<accession>A0AB33V907</accession>
<reference evidence="1" key="1">
    <citation type="submission" date="2023-06" db="EMBL/GenBank/DDBJ databases">
        <authorList>
            <person name="Mercer L.K."/>
            <person name="Harding E.F."/>
            <person name="Sridhar T."/>
            <person name="White P.A."/>
        </authorList>
    </citation>
    <scope>NUCLEOTIDE SEQUENCE</scope>
</reference>
<sequence length="343" mass="38804">MEPAERIPTEVLSECIHFAQKKIGGFITSADKSRLIFKCLTKVDFSQEDLAFPIPGYADSRDFRNAGPVIFGGPIDWRSFRLLLFIHFAKFLRHNPALETHIFQRKDTVELCIALLETDGGVNWKLFIPKTIAGNRTTALKRIFQLCKHHPGLTPETNVKVQNLLSIMRRYTVEDPLELLTTVYPEFTTVVQVLERTAQGTRNPPCDKLYMGVVYHVLNAYINWYTFNRKQLVNSGLYMDTPKDPLELKYAHDLRCSNCWKLLTARSTQKNGNPKNVEIFYSTDTHALISSCCFARLVKLPLVVAGTIIAVNTPGGQCYHLCPCGCDKMIVSEVSDPPHKAPV</sequence>
<evidence type="ECO:0000313" key="1">
    <source>
        <dbReference type="EMBL" id="DBA59384.1"/>
    </source>
</evidence>
<proteinExistence type="predicted"/>
<name>A0AB33V907_9VIRU</name>
<dbReference type="EMBL" id="BK064844">
    <property type="protein sequence ID" value="DBA59384.1"/>
    <property type="molecule type" value="Genomic_DNA"/>
</dbReference>
<protein>
    <submittedName>
        <fullName evidence="1">ORF44</fullName>
    </submittedName>
</protein>
<reference evidence="1" key="2">
    <citation type="journal article" date="2024" name="Virology">
        <title>Novel viruses discovered in metatranscriptomic analysis of farmed barramundi in Asia and Australia.</title>
        <authorList>
            <person name="Mercer L.K."/>
            <person name="Harding E.F."/>
            <person name="Sridhar T."/>
            <person name="White P.A."/>
        </authorList>
    </citation>
    <scope>NUCLEOTIDE SEQUENCE</scope>
</reference>
<organism evidence="1">
    <name type="scientific">Latid herpesvirus 1</name>
    <dbReference type="NCBI Taxonomy" id="3096545"/>
    <lineage>
        <taxon>Viruses</taxon>
        <taxon>Duplodnaviria</taxon>
        <taxon>Heunggongvirae</taxon>
        <taxon>Peploviricota</taxon>
        <taxon>Herviviricetes</taxon>
        <taxon>Herpesvirales</taxon>
    </lineage>
</organism>